<protein>
    <recommendedName>
        <fullName evidence="7">Glutamate--cysteine ligase</fullName>
        <ecNumber evidence="7">6.3.2.2</ecNumber>
    </recommendedName>
    <alternativeName>
        <fullName evidence="7">Gamma-ECS</fullName>
        <shortName evidence="7">GCS</shortName>
    </alternativeName>
    <alternativeName>
        <fullName evidence="7">Gamma-glutamylcysteine synthetase</fullName>
    </alternativeName>
</protein>
<dbReference type="GO" id="GO:0005524">
    <property type="term" value="F:ATP binding"/>
    <property type="evidence" value="ECO:0007669"/>
    <property type="project" value="UniProtKB-KW"/>
</dbReference>
<dbReference type="InterPro" id="IPR007370">
    <property type="entry name" value="Glu_cys_ligase"/>
</dbReference>
<dbReference type="GO" id="GO:0006750">
    <property type="term" value="P:glutathione biosynthetic process"/>
    <property type="evidence" value="ECO:0007669"/>
    <property type="project" value="UniProtKB-UniRule"/>
</dbReference>
<dbReference type="EC" id="6.3.2.2" evidence="7"/>
<keyword evidence="5 7" id="KW-0067">ATP-binding</keyword>
<evidence type="ECO:0000256" key="7">
    <source>
        <dbReference type="HAMAP-Rule" id="MF_00578"/>
    </source>
</evidence>
<sequence>MNWNFENVLDIISKTDSKLLLKGKWGIERESQRVTENGCLALTEHPAAFGNKISNSEITTDFSESQIELITPPFPSVEEAYNYLKILTLKVNNELKNEYLWPLSMPPKLPSEELIPIAKFDDTPEGKEKEIYRLGLAHRYGKKMQLISGIHFNLSFSEELFDVLYKYFGNIEDRIKFTDKVYFTMARNFLRYRWLLIYLFGASPNSHHTFNSVINNEIKSLKKCYPECCNYIDNYKKYAVSLRVSRLGYSNDEQNKFGVSYNDKYEYLQSIRTMLSTKSEKYSKIGIIKEGKQIQLNDNILQKENEFYSPIRLKQATEKGESQLDAIEKRGVSYAEVRIIDINPFESIGISLEQLHFLQVFILFCLFESNEFINQKELDLINKNHNLVAISGRRTKLQLYQYTDGQVLLEDWGQIIFNKLFQLAEVLDAAVDSNKYMACVITQSQKLKDKSLLPSNKIVNEIKAMGESYISFGIRKALEYKKQCN</sequence>
<dbReference type="Pfam" id="PF04262">
    <property type="entry name" value="Glu_cys_ligase"/>
    <property type="match status" value="1"/>
</dbReference>
<dbReference type="InterPro" id="IPR014746">
    <property type="entry name" value="Gln_synth/guanido_kin_cat_dom"/>
</dbReference>
<evidence type="ECO:0000256" key="8">
    <source>
        <dbReference type="RuleBase" id="RU004391"/>
    </source>
</evidence>
<dbReference type="UniPathway" id="UPA00142">
    <property type="reaction ID" value="UER00209"/>
</dbReference>
<dbReference type="InterPro" id="IPR006334">
    <property type="entry name" value="Glut_cys_ligase"/>
</dbReference>
<comment type="catalytic activity">
    <reaction evidence="6 7 8">
        <text>L-cysteine + L-glutamate + ATP = gamma-L-glutamyl-L-cysteine + ADP + phosphate + H(+)</text>
        <dbReference type="Rhea" id="RHEA:13285"/>
        <dbReference type="ChEBI" id="CHEBI:15378"/>
        <dbReference type="ChEBI" id="CHEBI:29985"/>
        <dbReference type="ChEBI" id="CHEBI:30616"/>
        <dbReference type="ChEBI" id="CHEBI:35235"/>
        <dbReference type="ChEBI" id="CHEBI:43474"/>
        <dbReference type="ChEBI" id="CHEBI:58173"/>
        <dbReference type="ChEBI" id="CHEBI:456216"/>
        <dbReference type="EC" id="6.3.2.2"/>
    </reaction>
</comment>
<evidence type="ECO:0000256" key="2">
    <source>
        <dbReference type="ARBA" id="ARBA00022598"/>
    </source>
</evidence>
<evidence type="ECO:0000256" key="3">
    <source>
        <dbReference type="ARBA" id="ARBA00022684"/>
    </source>
</evidence>
<dbReference type="RefSeq" id="WP_137696119.1">
    <property type="nucleotide sequence ID" value="NZ_CP061336.1"/>
</dbReference>
<dbReference type="EMBL" id="CP061336">
    <property type="protein sequence ID" value="QNU68651.1"/>
    <property type="molecule type" value="Genomic_DNA"/>
</dbReference>
<dbReference type="KEGG" id="rher:EHE19_009765"/>
<evidence type="ECO:0000259" key="9">
    <source>
        <dbReference type="Pfam" id="PF04262"/>
    </source>
</evidence>
<name>A0A4U7JKT7_9FIRM</name>
<dbReference type="OrthoDB" id="9803907at2"/>
<dbReference type="Proteomes" id="UP000306409">
    <property type="component" value="Chromosome"/>
</dbReference>
<evidence type="ECO:0000313" key="11">
    <source>
        <dbReference type="Proteomes" id="UP000306409"/>
    </source>
</evidence>
<organism evidence="10 11">
    <name type="scientific">Ruminiclostridium herbifermentans</name>
    <dbReference type="NCBI Taxonomy" id="2488810"/>
    <lineage>
        <taxon>Bacteria</taxon>
        <taxon>Bacillati</taxon>
        <taxon>Bacillota</taxon>
        <taxon>Clostridia</taxon>
        <taxon>Eubacteriales</taxon>
        <taxon>Oscillospiraceae</taxon>
        <taxon>Ruminiclostridium</taxon>
    </lineage>
</organism>
<dbReference type="PANTHER" id="PTHR38761:SF1">
    <property type="entry name" value="GLUTAMATE--CYSTEINE LIGASE"/>
    <property type="match status" value="1"/>
</dbReference>
<accession>A0A4U7JKT7</accession>
<dbReference type="GO" id="GO:0005829">
    <property type="term" value="C:cytosol"/>
    <property type="evidence" value="ECO:0007669"/>
    <property type="project" value="TreeGrafter"/>
</dbReference>
<keyword evidence="4 7" id="KW-0547">Nucleotide-binding</keyword>
<dbReference type="GO" id="GO:0004357">
    <property type="term" value="F:glutamate-cysteine ligase activity"/>
    <property type="evidence" value="ECO:0007669"/>
    <property type="project" value="UniProtKB-UniRule"/>
</dbReference>
<evidence type="ECO:0000256" key="5">
    <source>
        <dbReference type="ARBA" id="ARBA00022840"/>
    </source>
</evidence>
<reference evidence="10 11" key="1">
    <citation type="submission" date="2020-09" db="EMBL/GenBank/DDBJ databases">
        <title>Characterization and genome sequencing of Ruminiclostridium sp. nov. MA18.</title>
        <authorList>
            <person name="Rettenmaier R."/>
            <person name="Kowollik M.-L."/>
            <person name="Liebl W."/>
            <person name="Zverlov V."/>
        </authorList>
    </citation>
    <scope>NUCLEOTIDE SEQUENCE [LARGE SCALE GENOMIC DNA]</scope>
    <source>
        <strain evidence="10 11">MA18</strain>
    </source>
</reference>
<proteinExistence type="inferred from homology"/>
<dbReference type="PANTHER" id="PTHR38761">
    <property type="entry name" value="GLUTAMATE--CYSTEINE LIGASE"/>
    <property type="match status" value="1"/>
</dbReference>
<keyword evidence="2 7" id="KW-0436">Ligase</keyword>
<keyword evidence="3 7" id="KW-0317">Glutathione biosynthesis</keyword>
<dbReference type="NCBIfam" id="TIGR01434">
    <property type="entry name" value="glu_cys_ligase"/>
    <property type="match status" value="1"/>
</dbReference>
<evidence type="ECO:0000313" key="10">
    <source>
        <dbReference type="EMBL" id="QNU68651.1"/>
    </source>
</evidence>
<comment type="pathway">
    <text evidence="1 7 8">Sulfur metabolism; glutathione biosynthesis; glutathione from L-cysteine and L-glutamate: step 1/2.</text>
</comment>
<dbReference type="AlphaFoldDB" id="A0A4U7JKT7"/>
<evidence type="ECO:0000256" key="6">
    <source>
        <dbReference type="ARBA" id="ARBA00048819"/>
    </source>
</evidence>
<comment type="similarity">
    <text evidence="7">Belongs to the glutamate--cysteine ligase type 1 family. Type 1 subfamily.</text>
</comment>
<dbReference type="SUPFAM" id="SSF55931">
    <property type="entry name" value="Glutamine synthetase/guanido kinase"/>
    <property type="match status" value="1"/>
</dbReference>
<dbReference type="HAMAP" id="MF_00578">
    <property type="entry name" value="Glu_cys_ligase"/>
    <property type="match status" value="1"/>
</dbReference>
<gene>
    <name evidence="7 10" type="primary">gshA</name>
    <name evidence="10" type="ORF">EHE19_009765</name>
</gene>
<feature type="domain" description="Glutamate--cysteine ligase" evidence="9">
    <location>
        <begin position="13"/>
        <end position="388"/>
    </location>
</feature>
<evidence type="ECO:0000256" key="4">
    <source>
        <dbReference type="ARBA" id="ARBA00022741"/>
    </source>
</evidence>
<dbReference type="GO" id="GO:0046872">
    <property type="term" value="F:metal ion binding"/>
    <property type="evidence" value="ECO:0007669"/>
    <property type="project" value="TreeGrafter"/>
</dbReference>
<evidence type="ECO:0000256" key="1">
    <source>
        <dbReference type="ARBA" id="ARBA00005006"/>
    </source>
</evidence>
<dbReference type="Gene3D" id="3.30.590.20">
    <property type="match status" value="1"/>
</dbReference>
<keyword evidence="11" id="KW-1185">Reference proteome</keyword>